<organism evidence="2 3">
    <name type="scientific">Deinococcus roseus</name>
    <dbReference type="NCBI Taxonomy" id="392414"/>
    <lineage>
        <taxon>Bacteria</taxon>
        <taxon>Thermotogati</taxon>
        <taxon>Deinococcota</taxon>
        <taxon>Deinococci</taxon>
        <taxon>Deinococcales</taxon>
        <taxon>Deinococcaceae</taxon>
        <taxon>Deinococcus</taxon>
    </lineage>
</organism>
<proteinExistence type="predicted"/>
<evidence type="ECO:0000313" key="2">
    <source>
        <dbReference type="EMBL" id="GGJ23764.1"/>
    </source>
</evidence>
<evidence type="ECO:0000256" key="1">
    <source>
        <dbReference type="SAM" id="SignalP"/>
    </source>
</evidence>
<reference evidence="3" key="1">
    <citation type="journal article" date="2019" name="Int. J. Syst. Evol. Microbiol.">
        <title>The Global Catalogue of Microorganisms (GCM) 10K type strain sequencing project: providing services to taxonomists for standard genome sequencing and annotation.</title>
        <authorList>
            <consortium name="The Broad Institute Genomics Platform"/>
            <consortium name="The Broad Institute Genome Sequencing Center for Infectious Disease"/>
            <person name="Wu L."/>
            <person name="Ma J."/>
        </authorList>
    </citation>
    <scope>NUCLEOTIDE SEQUENCE [LARGE SCALE GENOMIC DNA]</scope>
    <source>
        <strain evidence="3">JCM 14370</strain>
    </source>
</reference>
<evidence type="ECO:0000313" key="3">
    <source>
        <dbReference type="Proteomes" id="UP000632222"/>
    </source>
</evidence>
<feature type="chain" id="PRO_5046421919" description="DUF3887 domain-containing protein" evidence="1">
    <location>
        <begin position="20"/>
        <end position="204"/>
    </location>
</feature>
<gene>
    <name evidence="2" type="ORF">GCM10008938_07430</name>
</gene>
<keyword evidence="1" id="KW-0732">Signal</keyword>
<comment type="caution">
    <text evidence="2">The sequence shown here is derived from an EMBL/GenBank/DDBJ whole genome shotgun (WGS) entry which is preliminary data.</text>
</comment>
<dbReference type="RefSeq" id="WP_189000071.1">
    <property type="nucleotide sequence ID" value="NZ_BMOD01000002.1"/>
</dbReference>
<sequence length="204" mass="23346">MHRPLSVMFMLLFSATLPAPTAPSVFQAFLELPVKMLGYQQDLPREKVIGQTHRTEKREMPWGEGSIEVRKNVSTQFLKVFMIESGSSTLYTLRAFNSTEGHRVFLVQKQYCFVPGCDTTIGVFEKQGKTWKDLSESLLPDFSQTVLTRAYMETTGKKPSESGEELDYHLQIPEEGSVVEVWNRYDEKIFSLSWTGQKFVIKTS</sequence>
<keyword evidence="3" id="KW-1185">Reference proteome</keyword>
<protein>
    <recommendedName>
        <fullName evidence="4">DUF3887 domain-containing protein</fullName>
    </recommendedName>
</protein>
<dbReference type="EMBL" id="BMOD01000002">
    <property type="protein sequence ID" value="GGJ23764.1"/>
    <property type="molecule type" value="Genomic_DNA"/>
</dbReference>
<evidence type="ECO:0008006" key="4">
    <source>
        <dbReference type="Google" id="ProtNLM"/>
    </source>
</evidence>
<accession>A0ABQ2CVL2</accession>
<dbReference type="Proteomes" id="UP000632222">
    <property type="component" value="Unassembled WGS sequence"/>
</dbReference>
<name>A0ABQ2CVL2_9DEIO</name>
<feature type="signal peptide" evidence="1">
    <location>
        <begin position="1"/>
        <end position="19"/>
    </location>
</feature>